<evidence type="ECO:0000313" key="3">
    <source>
        <dbReference type="Proteomes" id="UP000613768"/>
    </source>
</evidence>
<gene>
    <name evidence="2" type="ORF">IFO71_18050</name>
</gene>
<dbReference type="AlphaFoldDB" id="A0AAW3ZRC0"/>
<dbReference type="RefSeq" id="WP_192031072.1">
    <property type="nucleotide sequence ID" value="NZ_JACYTR010000059.1"/>
</dbReference>
<protein>
    <submittedName>
        <fullName evidence="2">Uncharacterized protein</fullName>
    </submittedName>
</protein>
<reference evidence="2 3" key="1">
    <citation type="submission" date="2020-09" db="EMBL/GenBank/DDBJ databases">
        <title>Pseudoxanthomonas sp. CAU 1598 isolated from sand of Yaerae Beach.</title>
        <authorList>
            <person name="Kim W."/>
        </authorList>
    </citation>
    <scope>NUCLEOTIDE SEQUENCE [LARGE SCALE GENOMIC DNA]</scope>
    <source>
        <strain evidence="2 3">CAU 1598</strain>
    </source>
</reference>
<feature type="chain" id="PRO_5043834343" evidence="1">
    <location>
        <begin position="29"/>
        <end position="189"/>
    </location>
</feature>
<name>A0AAW3ZRC0_9GAMM</name>
<dbReference type="Proteomes" id="UP000613768">
    <property type="component" value="Unassembled WGS sequence"/>
</dbReference>
<evidence type="ECO:0000313" key="2">
    <source>
        <dbReference type="EMBL" id="MBD8527652.1"/>
    </source>
</evidence>
<keyword evidence="1" id="KW-0732">Signal</keyword>
<sequence>MPSRSMRSVVRRACVLLAVVVWPAVGHGQDAANVEHDPLAQSPARQPLKAWHDALALLPATIKVRRLAFAHHGLFVFHSPQTGSEIHADFFSWARGQVSREDSGLRPSSMCTAAGVGLERIAPALQRLESERTWKQHQASMDTVVLECFRDRLYWSLMPAPAGGYQMGEAIATYDVEFDAPPVTHFDVE</sequence>
<dbReference type="EMBL" id="JACYTR010000059">
    <property type="protein sequence ID" value="MBD8527652.1"/>
    <property type="molecule type" value="Genomic_DNA"/>
</dbReference>
<comment type="caution">
    <text evidence="2">The sequence shown here is derived from an EMBL/GenBank/DDBJ whole genome shotgun (WGS) entry which is preliminary data.</text>
</comment>
<keyword evidence="3" id="KW-1185">Reference proteome</keyword>
<proteinExistence type="predicted"/>
<accession>A0AAW3ZRC0</accession>
<evidence type="ECO:0000256" key="1">
    <source>
        <dbReference type="SAM" id="SignalP"/>
    </source>
</evidence>
<feature type="signal peptide" evidence="1">
    <location>
        <begin position="1"/>
        <end position="28"/>
    </location>
</feature>
<organism evidence="2 3">
    <name type="scientific">Pseudomarimonas arenosa</name>
    <dbReference type="NCBI Taxonomy" id="2774145"/>
    <lineage>
        <taxon>Bacteria</taxon>
        <taxon>Pseudomonadati</taxon>
        <taxon>Pseudomonadota</taxon>
        <taxon>Gammaproteobacteria</taxon>
        <taxon>Lysobacterales</taxon>
        <taxon>Lysobacteraceae</taxon>
        <taxon>Pseudomarimonas</taxon>
    </lineage>
</organism>